<dbReference type="AlphaFoldDB" id="A0AAU7CAN7"/>
<gene>
    <name evidence="2" type="ORF">V5E97_28335</name>
</gene>
<sequence>MKIRVFAAGLCTGLALLMARPSLGQFGNFDPPRNHAIDHAPYNPNHNQFYPPPGAVTPRQLPGLANSLATEAQQLLDNLRYELYGTFAGRQVEMRAGAVLNAANQVARNAQSGIAEQAQIARSMNQFDLAFTELNSVLRGVGGNSPRSSASVDRLQKVAFQISNLIGAYGPLPGGPPPLIGVQPIQIPGLPCSVRSLTDATANLRIATNNYAGFVQNSFRALADSAQSLNEQVRYFQGLQNARIRFEELQQSFQQLRLVASDINTLLGQTNPPPTVIQTWVPVIDSLNRVATLLNVPGQLMPPRPGIGGGVIVNPGFPPPPGGDPGPGPAFLALINQALAESDGFLQGVSANASTVPGGFQFVADARNLRGSLLNLNQQVRAGARRRDLAQTLAVAQSYANSINRRIAAVARGRVGPNIARFQDLANMLDQLQEMLN</sequence>
<accession>A0AAU7CAN7</accession>
<reference evidence="2" key="1">
    <citation type="submission" date="2024-05" db="EMBL/GenBank/DDBJ databases">
        <title>Planctomycetes of the genus Singulisphaera possess chitinolytic capabilities.</title>
        <authorList>
            <person name="Ivanova A."/>
        </authorList>
    </citation>
    <scope>NUCLEOTIDE SEQUENCE</scope>
    <source>
        <strain evidence="2">Ch08T</strain>
    </source>
</reference>
<feature type="signal peptide" evidence="1">
    <location>
        <begin position="1"/>
        <end position="24"/>
    </location>
</feature>
<evidence type="ECO:0000256" key="1">
    <source>
        <dbReference type="SAM" id="SignalP"/>
    </source>
</evidence>
<dbReference type="EMBL" id="CP155447">
    <property type="protein sequence ID" value="XBH02215.1"/>
    <property type="molecule type" value="Genomic_DNA"/>
</dbReference>
<name>A0AAU7CAN7_9BACT</name>
<organism evidence="2">
    <name type="scientific">Singulisphaera sp. Ch08</name>
    <dbReference type="NCBI Taxonomy" id="3120278"/>
    <lineage>
        <taxon>Bacteria</taxon>
        <taxon>Pseudomonadati</taxon>
        <taxon>Planctomycetota</taxon>
        <taxon>Planctomycetia</taxon>
        <taxon>Isosphaerales</taxon>
        <taxon>Isosphaeraceae</taxon>
        <taxon>Singulisphaera</taxon>
    </lineage>
</organism>
<feature type="chain" id="PRO_5043896418" evidence="1">
    <location>
        <begin position="25"/>
        <end position="437"/>
    </location>
</feature>
<dbReference type="RefSeq" id="WP_406694957.1">
    <property type="nucleotide sequence ID" value="NZ_CP155447.1"/>
</dbReference>
<keyword evidence="1" id="KW-0732">Signal</keyword>
<evidence type="ECO:0000313" key="2">
    <source>
        <dbReference type="EMBL" id="XBH02215.1"/>
    </source>
</evidence>
<protein>
    <submittedName>
        <fullName evidence="2">Uncharacterized protein</fullName>
    </submittedName>
</protein>
<proteinExistence type="predicted"/>